<dbReference type="STRING" id="1914963.AWW67_09520"/>
<evidence type="ECO:0000313" key="1">
    <source>
        <dbReference type="EMBL" id="KYG80407.1"/>
    </source>
</evidence>
<sequence length="102" mass="11550">MASQFKTLKTEIDLRKIKNQTPKAPELIVGDQYFVSFSGKTVHPCKLIKINTEFERVSIDVEIELKDKLKSTEKTSLTYTLFTTEIGKTPVEAIINQSVKGM</sequence>
<dbReference type="AlphaFoldDB" id="A0A150XNR4"/>
<dbReference type="Proteomes" id="UP000075663">
    <property type="component" value="Unassembled WGS sequence"/>
</dbReference>
<dbReference type="EMBL" id="LRPB01000047">
    <property type="protein sequence ID" value="KYG80407.1"/>
    <property type="molecule type" value="Genomic_DNA"/>
</dbReference>
<reference evidence="1 2" key="1">
    <citation type="submission" date="2016-01" db="EMBL/GenBank/DDBJ databases">
        <title>Genome sequencing of Roseivirga seohaensis SW-152.</title>
        <authorList>
            <person name="Selvaratnam C."/>
            <person name="Thevarajoo S."/>
            <person name="Goh K.M."/>
            <person name="Ee R."/>
            <person name="Chan K.-G."/>
            <person name="Chong C.S."/>
        </authorList>
    </citation>
    <scope>NUCLEOTIDE SEQUENCE [LARGE SCALE GENOMIC DNA]</scope>
    <source>
        <strain evidence="1 2">SW-152</strain>
    </source>
</reference>
<organism evidence="1 2">
    <name type="scientific">Roseivirga seohaensis</name>
    <dbReference type="NCBI Taxonomy" id="1914963"/>
    <lineage>
        <taxon>Bacteria</taxon>
        <taxon>Pseudomonadati</taxon>
        <taxon>Bacteroidota</taxon>
        <taxon>Cytophagia</taxon>
        <taxon>Cytophagales</taxon>
        <taxon>Roseivirgaceae</taxon>
        <taxon>Roseivirga</taxon>
    </lineage>
</organism>
<evidence type="ECO:0000313" key="2">
    <source>
        <dbReference type="Proteomes" id="UP000075663"/>
    </source>
</evidence>
<protein>
    <submittedName>
        <fullName evidence="1">Uncharacterized protein</fullName>
    </submittedName>
</protein>
<comment type="caution">
    <text evidence="1">The sequence shown here is derived from an EMBL/GenBank/DDBJ whole genome shotgun (WGS) entry which is preliminary data.</text>
</comment>
<name>A0A150XNR4_9BACT</name>
<proteinExistence type="predicted"/>
<accession>A0A150XNR4</accession>
<dbReference type="RefSeq" id="WP_062302522.1">
    <property type="nucleotide sequence ID" value="NZ_LRPB01000047.1"/>
</dbReference>
<gene>
    <name evidence="1" type="ORF">AWW67_09520</name>
</gene>